<dbReference type="Proteomes" id="UP000318126">
    <property type="component" value="Unassembled WGS sequence"/>
</dbReference>
<feature type="region of interest" description="Disordered" evidence="1">
    <location>
        <begin position="1"/>
        <end position="30"/>
    </location>
</feature>
<comment type="caution">
    <text evidence="2">The sequence shown here is derived from an EMBL/GenBank/DDBJ whole genome shotgun (WGS) entry which is preliminary data.</text>
</comment>
<feature type="region of interest" description="Disordered" evidence="1">
    <location>
        <begin position="99"/>
        <end position="165"/>
    </location>
</feature>
<dbReference type="RefSeq" id="WP_144040999.1">
    <property type="nucleotide sequence ID" value="NZ_BMPL01000011.1"/>
</dbReference>
<organism evidence="2 3">
    <name type="scientific">Shewanella hanedai</name>
    <name type="common">Alteromonas hanedai</name>
    <dbReference type="NCBI Taxonomy" id="25"/>
    <lineage>
        <taxon>Bacteria</taxon>
        <taxon>Pseudomonadati</taxon>
        <taxon>Pseudomonadota</taxon>
        <taxon>Gammaproteobacteria</taxon>
        <taxon>Alteromonadales</taxon>
        <taxon>Shewanellaceae</taxon>
        <taxon>Shewanella</taxon>
    </lineage>
</organism>
<protein>
    <submittedName>
        <fullName evidence="2">Uncharacterized protein</fullName>
    </submittedName>
</protein>
<feature type="compositionally biased region" description="Basic residues" evidence="1">
    <location>
        <begin position="153"/>
        <end position="165"/>
    </location>
</feature>
<sequence length="165" mass="17511">MSAISNFKKRRDAVKAKKSESQKLEDNPKPDNEALALLAALLGCDEQDAIANATELVERRARFVEMDIRIDPAAGNDKTVIAEVTTDDNGNITDIKTDLEDSASSVNQAADSVETASSELASNADDIAGATAELKQATAELKKPSAGHQSSPSKKRKTPKGSSKK</sequence>
<dbReference type="EMBL" id="VKGK01000018">
    <property type="protein sequence ID" value="TRY13553.1"/>
    <property type="molecule type" value="Genomic_DNA"/>
</dbReference>
<keyword evidence="3" id="KW-1185">Reference proteome</keyword>
<evidence type="ECO:0000313" key="3">
    <source>
        <dbReference type="Proteomes" id="UP000318126"/>
    </source>
</evidence>
<reference evidence="3" key="1">
    <citation type="submission" date="2019-07" db="EMBL/GenBank/DDBJ databases">
        <title>Shewanella sp. YLB-08 draft genomic sequence.</title>
        <authorList>
            <person name="Yu L."/>
        </authorList>
    </citation>
    <scope>NUCLEOTIDE SEQUENCE [LARGE SCALE GENOMIC DNA]</scope>
    <source>
        <strain evidence="3">JCM 20706</strain>
    </source>
</reference>
<dbReference type="OrthoDB" id="6271016at2"/>
<name>A0A553JM88_SHEHA</name>
<proteinExistence type="predicted"/>
<feature type="compositionally biased region" description="Polar residues" evidence="1">
    <location>
        <begin position="102"/>
        <end position="121"/>
    </location>
</feature>
<accession>A0A553JM88</accession>
<feature type="compositionally biased region" description="Basic and acidic residues" evidence="1">
    <location>
        <begin position="13"/>
        <end position="30"/>
    </location>
</feature>
<dbReference type="AlphaFoldDB" id="A0A553JM88"/>
<evidence type="ECO:0000256" key="1">
    <source>
        <dbReference type="SAM" id="MobiDB-lite"/>
    </source>
</evidence>
<evidence type="ECO:0000313" key="2">
    <source>
        <dbReference type="EMBL" id="TRY13553.1"/>
    </source>
</evidence>
<gene>
    <name evidence="2" type="ORF">FN961_15040</name>
</gene>